<reference evidence="2" key="1">
    <citation type="submission" date="2022-11" db="EMBL/GenBank/DDBJ databases">
        <authorList>
            <person name="Petersen C."/>
        </authorList>
    </citation>
    <scope>NUCLEOTIDE SEQUENCE</scope>
    <source>
        <strain evidence="2">IBT 21917</strain>
    </source>
</reference>
<keyword evidence="3" id="KW-1185">Reference proteome</keyword>
<feature type="region of interest" description="Disordered" evidence="1">
    <location>
        <begin position="33"/>
        <end position="95"/>
    </location>
</feature>
<evidence type="ECO:0000313" key="2">
    <source>
        <dbReference type="EMBL" id="KAJ5161173.1"/>
    </source>
</evidence>
<evidence type="ECO:0000313" key="3">
    <source>
        <dbReference type="Proteomes" id="UP001146351"/>
    </source>
</evidence>
<comment type="caution">
    <text evidence="2">The sequence shown here is derived from an EMBL/GenBank/DDBJ whole genome shotgun (WGS) entry which is preliminary data.</text>
</comment>
<dbReference type="EMBL" id="JAPQKO010000005">
    <property type="protein sequence ID" value="KAJ5161173.1"/>
    <property type="molecule type" value="Genomic_DNA"/>
</dbReference>
<dbReference type="Proteomes" id="UP001146351">
    <property type="component" value="Unassembled WGS sequence"/>
</dbReference>
<feature type="compositionally biased region" description="Polar residues" evidence="1">
    <location>
        <begin position="176"/>
        <end position="185"/>
    </location>
</feature>
<feature type="region of interest" description="Disordered" evidence="1">
    <location>
        <begin position="156"/>
        <end position="187"/>
    </location>
</feature>
<feature type="compositionally biased region" description="Polar residues" evidence="1">
    <location>
        <begin position="57"/>
        <end position="68"/>
    </location>
</feature>
<dbReference type="AlphaFoldDB" id="A0A9W9I0G8"/>
<protein>
    <submittedName>
        <fullName evidence="2">Uncharacterized protein</fullName>
    </submittedName>
</protein>
<accession>A0A9W9I0G8</accession>
<proteinExistence type="predicted"/>
<name>A0A9W9I0G8_9EURO</name>
<dbReference type="OrthoDB" id="3363286at2759"/>
<evidence type="ECO:0000256" key="1">
    <source>
        <dbReference type="SAM" id="MobiDB-lite"/>
    </source>
</evidence>
<organism evidence="2 3">
    <name type="scientific">Penicillium capsulatum</name>
    <dbReference type="NCBI Taxonomy" id="69766"/>
    <lineage>
        <taxon>Eukaryota</taxon>
        <taxon>Fungi</taxon>
        <taxon>Dikarya</taxon>
        <taxon>Ascomycota</taxon>
        <taxon>Pezizomycotina</taxon>
        <taxon>Eurotiomycetes</taxon>
        <taxon>Eurotiomycetidae</taxon>
        <taxon>Eurotiales</taxon>
        <taxon>Aspergillaceae</taxon>
        <taxon>Penicillium</taxon>
    </lineage>
</organism>
<gene>
    <name evidence="2" type="ORF">N7492_006565</name>
</gene>
<feature type="compositionally biased region" description="Basic residues" evidence="1">
    <location>
        <begin position="77"/>
        <end position="86"/>
    </location>
</feature>
<reference evidence="2" key="2">
    <citation type="journal article" date="2023" name="IMA Fungus">
        <title>Comparative genomic study of the Penicillium genus elucidates a diverse pangenome and 15 lateral gene transfer events.</title>
        <authorList>
            <person name="Petersen C."/>
            <person name="Sorensen T."/>
            <person name="Nielsen M.R."/>
            <person name="Sondergaard T.E."/>
            <person name="Sorensen J.L."/>
            <person name="Fitzpatrick D.A."/>
            <person name="Frisvad J.C."/>
            <person name="Nielsen K.L."/>
        </authorList>
    </citation>
    <scope>NUCLEOTIDE SEQUENCE</scope>
    <source>
        <strain evidence="2">IBT 21917</strain>
    </source>
</reference>
<sequence>MECASQRCLKTWRILIFRQLTLAHQPRHARRALSSSCAQRAETDEASPLTVDRPHSDSNNLRPSQRLPQSPIVAHSGQRKKQRKRQPTREDLEPLAKNPWALALASPVRQCTATGARLPRALLGEWGLVKRPGTESNYMLPVSVLQDYIGGKRVSVSASTSESGKSIPEKPDEHGQSSVSGATRENPQRRLVFRMSNNYHLQEVLTKRLPMLSSKVPLAARLLSFRWRHPQGPITPHEEKNIVWRKDMPEYLLQRMREDVIKKIEKVCLSYPVVGAEDGVWNILDHNERGGSIVADSLQRLKTVDRMECGAIITLSPPDALTPQEKLPHNGPISGGVWMLPEIHQCVPYFNLSVLLGPELMKLRDGIAAQHFKSPCLFFRPDDDEGVEALLALCRLDHYISQRSSSTK</sequence>